<keyword evidence="2" id="KW-0805">Transcription regulation</keyword>
<keyword evidence="5" id="KW-0539">Nucleus</keyword>
<dbReference type="PANTHER" id="PTHR47171">
    <property type="entry name" value="FARA-RELATED"/>
    <property type="match status" value="1"/>
</dbReference>
<keyword evidence="4" id="KW-0804">Transcription</keyword>
<accession>A0A0D2CQC3</accession>
<dbReference type="InterPro" id="IPR052073">
    <property type="entry name" value="Amide_Lactam_Regulators"/>
</dbReference>
<dbReference type="EMBL" id="KN847044">
    <property type="protein sequence ID" value="KIW25799.1"/>
    <property type="molecule type" value="Genomic_DNA"/>
</dbReference>
<evidence type="ECO:0000256" key="3">
    <source>
        <dbReference type="ARBA" id="ARBA00023125"/>
    </source>
</evidence>
<keyword evidence="1" id="KW-0862">Zinc</keyword>
<evidence type="ECO:0000313" key="8">
    <source>
        <dbReference type="EMBL" id="KIW25799.1"/>
    </source>
</evidence>
<dbReference type="PANTHER" id="PTHR47171:SF6">
    <property type="entry name" value="SPECIFIC TRANSCRIPTION FACTOR, PUTATIVE (AFU_ORTHOLOGUE AFUA_2G06130)-RELATED"/>
    <property type="match status" value="1"/>
</dbReference>
<evidence type="ECO:0000256" key="5">
    <source>
        <dbReference type="ARBA" id="ARBA00023242"/>
    </source>
</evidence>
<dbReference type="VEuPathDB" id="FungiDB:PV07_08943"/>
<proteinExistence type="predicted"/>
<dbReference type="SMART" id="SM00906">
    <property type="entry name" value="Fungal_trans"/>
    <property type="match status" value="1"/>
</dbReference>
<dbReference type="STRING" id="569365.A0A0D2CQC3"/>
<dbReference type="GeneID" id="27348137"/>
<dbReference type="HOGENOM" id="CLU_015361_3_0_1"/>
<dbReference type="GO" id="GO:0006351">
    <property type="term" value="P:DNA-templated transcription"/>
    <property type="evidence" value="ECO:0007669"/>
    <property type="project" value="InterPro"/>
</dbReference>
<dbReference type="CDD" id="cd12148">
    <property type="entry name" value="fungal_TF_MHR"/>
    <property type="match status" value="1"/>
</dbReference>
<name>A0A0D2CQC3_9EURO</name>
<dbReference type="GO" id="GO:0003677">
    <property type="term" value="F:DNA binding"/>
    <property type="evidence" value="ECO:0007669"/>
    <property type="project" value="UniProtKB-KW"/>
</dbReference>
<dbReference type="AlphaFoldDB" id="A0A0D2CQC3"/>
<keyword evidence="9" id="KW-1185">Reference proteome</keyword>
<feature type="domain" description="Xylanolytic transcriptional activator regulatory" evidence="7">
    <location>
        <begin position="208"/>
        <end position="277"/>
    </location>
</feature>
<dbReference type="Proteomes" id="UP000054466">
    <property type="component" value="Unassembled WGS sequence"/>
</dbReference>
<reference evidence="8 9" key="1">
    <citation type="submission" date="2015-01" db="EMBL/GenBank/DDBJ databases">
        <title>The Genome Sequence of Cladophialophora immunda CBS83496.</title>
        <authorList>
            <consortium name="The Broad Institute Genomics Platform"/>
            <person name="Cuomo C."/>
            <person name="de Hoog S."/>
            <person name="Gorbushina A."/>
            <person name="Stielow B."/>
            <person name="Teixiera M."/>
            <person name="Abouelleil A."/>
            <person name="Chapman S.B."/>
            <person name="Priest M."/>
            <person name="Young S.K."/>
            <person name="Wortman J."/>
            <person name="Nusbaum C."/>
            <person name="Birren B."/>
        </authorList>
    </citation>
    <scope>NUCLEOTIDE SEQUENCE [LARGE SCALE GENOMIC DNA]</scope>
    <source>
        <strain evidence="8 9">CBS 83496</strain>
    </source>
</reference>
<evidence type="ECO:0000313" key="9">
    <source>
        <dbReference type="Proteomes" id="UP000054466"/>
    </source>
</evidence>
<evidence type="ECO:0000256" key="4">
    <source>
        <dbReference type="ARBA" id="ARBA00023163"/>
    </source>
</evidence>
<evidence type="ECO:0000256" key="2">
    <source>
        <dbReference type="ARBA" id="ARBA00023015"/>
    </source>
</evidence>
<evidence type="ECO:0000256" key="1">
    <source>
        <dbReference type="ARBA" id="ARBA00022833"/>
    </source>
</evidence>
<evidence type="ECO:0000259" key="7">
    <source>
        <dbReference type="SMART" id="SM00906"/>
    </source>
</evidence>
<dbReference type="RefSeq" id="XP_016246015.1">
    <property type="nucleotide sequence ID" value="XM_016396159.1"/>
</dbReference>
<organism evidence="8 9">
    <name type="scientific">Cladophialophora immunda</name>
    <dbReference type="NCBI Taxonomy" id="569365"/>
    <lineage>
        <taxon>Eukaryota</taxon>
        <taxon>Fungi</taxon>
        <taxon>Dikarya</taxon>
        <taxon>Ascomycota</taxon>
        <taxon>Pezizomycotina</taxon>
        <taxon>Eurotiomycetes</taxon>
        <taxon>Chaetothyriomycetidae</taxon>
        <taxon>Chaetothyriales</taxon>
        <taxon>Herpotrichiellaceae</taxon>
        <taxon>Cladophialophora</taxon>
    </lineage>
</organism>
<keyword evidence="3" id="KW-0238">DNA-binding</keyword>
<dbReference type="OrthoDB" id="4150754at2759"/>
<feature type="compositionally biased region" description="Polar residues" evidence="6">
    <location>
        <begin position="61"/>
        <end position="81"/>
    </location>
</feature>
<dbReference type="Pfam" id="PF04082">
    <property type="entry name" value="Fungal_trans"/>
    <property type="match status" value="1"/>
</dbReference>
<dbReference type="GO" id="GO:0008270">
    <property type="term" value="F:zinc ion binding"/>
    <property type="evidence" value="ECO:0007669"/>
    <property type="project" value="InterPro"/>
</dbReference>
<feature type="region of interest" description="Disordered" evidence="6">
    <location>
        <begin position="474"/>
        <end position="498"/>
    </location>
</feature>
<feature type="region of interest" description="Disordered" evidence="6">
    <location>
        <begin position="1"/>
        <end position="81"/>
    </location>
</feature>
<sequence>MEEPLPSQLPQQYETQEAESESVPRFVGDLNPEARLLHETESSAEQQATSPDRLGVWFQPHSHSASNSIASPVSTQTARTRQQHPTVSNLITMEHIAALSDLYFANIHPILPLLNEEEFRNSLAQNKAPMALVHTVCLIAAKDSAAGPHLRFYHSNESPVPVRAFCTKLHSSIMAAITRPAGLRRITLLRILGLLSLHEEGHDGAEQASAQVAQACHHAQTLAIHLSRPSDTDNLEMKRTFWCLWTLDVLNAATKSRPCIIHDTDIGIDQPKPGEMASAAFDIWFHTAKSLSRVIALYRPSNPDTVTGINLEYATFEQLVEQMQGWHLPTPTLSTLRVFFLATAILAYRLKTIKVLPIATAARLRQQLSAMQIIRQMQDHERLESLHPLPVVVYGASLALSVSYQQLRYSRLVMDQEEALQDFKTSCSILQILQQKWGSADAMASLARKVSIELGRIPSLSLVQVDRSYLKRPEIDQIESTPHNAAQYEPQDSEQEGHELNQMADLPGTEAPAFTWDPRVSDVFGGMDDMSWMFLAAETPMNFDNLSYLEMWDSSVAHLMPQT</sequence>
<evidence type="ECO:0000256" key="6">
    <source>
        <dbReference type="SAM" id="MobiDB-lite"/>
    </source>
</evidence>
<gene>
    <name evidence="8" type="ORF">PV07_08943</name>
</gene>
<protein>
    <recommendedName>
        <fullName evidence="7">Xylanolytic transcriptional activator regulatory domain-containing protein</fullName>
    </recommendedName>
</protein>
<dbReference type="InterPro" id="IPR007219">
    <property type="entry name" value="XnlR_reg_dom"/>
</dbReference>